<name>A0AAV7V7X5_PLEWA</name>
<evidence type="ECO:0000256" key="1">
    <source>
        <dbReference type="SAM" id="MobiDB-lite"/>
    </source>
</evidence>
<protein>
    <submittedName>
        <fullName evidence="2">Uncharacterized protein</fullName>
    </submittedName>
</protein>
<keyword evidence="3" id="KW-1185">Reference proteome</keyword>
<proteinExistence type="predicted"/>
<feature type="compositionally biased region" description="Basic and acidic residues" evidence="1">
    <location>
        <begin position="39"/>
        <end position="49"/>
    </location>
</feature>
<dbReference type="AlphaFoldDB" id="A0AAV7V7X5"/>
<feature type="compositionally biased region" description="Acidic residues" evidence="1">
    <location>
        <begin position="51"/>
        <end position="65"/>
    </location>
</feature>
<comment type="caution">
    <text evidence="2">The sequence shown here is derived from an EMBL/GenBank/DDBJ whole genome shotgun (WGS) entry which is preliminary data.</text>
</comment>
<reference evidence="2" key="1">
    <citation type="journal article" date="2022" name="bioRxiv">
        <title>Sequencing and chromosome-scale assembly of the giantPleurodeles waltlgenome.</title>
        <authorList>
            <person name="Brown T."/>
            <person name="Elewa A."/>
            <person name="Iarovenko S."/>
            <person name="Subramanian E."/>
            <person name="Araus A.J."/>
            <person name="Petzold A."/>
            <person name="Susuki M."/>
            <person name="Suzuki K.-i.T."/>
            <person name="Hayashi T."/>
            <person name="Toyoda A."/>
            <person name="Oliveira C."/>
            <person name="Osipova E."/>
            <person name="Leigh N.D."/>
            <person name="Simon A."/>
            <person name="Yun M.H."/>
        </authorList>
    </citation>
    <scope>NUCLEOTIDE SEQUENCE</scope>
    <source>
        <strain evidence="2">20211129_DDA</strain>
        <tissue evidence="2">Liver</tissue>
    </source>
</reference>
<sequence>MRDLRMQDAMLWAITGKRALRREDSRGIRRHPSAELWREILGNEEHLGSDTDSEQDDQADAEGEEPQGTGTDREMGEK</sequence>
<accession>A0AAV7V7X5</accession>
<dbReference type="Proteomes" id="UP001066276">
    <property type="component" value="Chromosome 2_1"/>
</dbReference>
<evidence type="ECO:0000313" key="3">
    <source>
        <dbReference type="Proteomes" id="UP001066276"/>
    </source>
</evidence>
<gene>
    <name evidence="2" type="ORF">NDU88_000829</name>
</gene>
<organism evidence="2 3">
    <name type="scientific">Pleurodeles waltl</name>
    <name type="common">Iberian ribbed newt</name>
    <dbReference type="NCBI Taxonomy" id="8319"/>
    <lineage>
        <taxon>Eukaryota</taxon>
        <taxon>Metazoa</taxon>
        <taxon>Chordata</taxon>
        <taxon>Craniata</taxon>
        <taxon>Vertebrata</taxon>
        <taxon>Euteleostomi</taxon>
        <taxon>Amphibia</taxon>
        <taxon>Batrachia</taxon>
        <taxon>Caudata</taxon>
        <taxon>Salamandroidea</taxon>
        <taxon>Salamandridae</taxon>
        <taxon>Pleurodelinae</taxon>
        <taxon>Pleurodeles</taxon>
    </lineage>
</organism>
<feature type="region of interest" description="Disordered" evidence="1">
    <location>
        <begin position="39"/>
        <end position="78"/>
    </location>
</feature>
<evidence type="ECO:0000313" key="2">
    <source>
        <dbReference type="EMBL" id="KAJ1196966.1"/>
    </source>
</evidence>
<dbReference type="EMBL" id="JANPWB010000003">
    <property type="protein sequence ID" value="KAJ1196966.1"/>
    <property type="molecule type" value="Genomic_DNA"/>
</dbReference>